<dbReference type="InterPro" id="IPR037171">
    <property type="entry name" value="NagB/RpiA_transferase-like"/>
</dbReference>
<reference evidence="1 2" key="1">
    <citation type="submission" date="2018-10" db="EMBL/GenBank/DDBJ databases">
        <title>Histidinibacterium lentulum gen. nov., sp. nov., a marine bacterium from the culture broth of Picochlorum sp. 122.</title>
        <authorList>
            <person name="Wang G."/>
        </authorList>
    </citation>
    <scope>NUCLEOTIDE SEQUENCE [LARGE SCALE GENOMIC DNA]</scope>
    <source>
        <strain evidence="1 2">B17</strain>
    </source>
</reference>
<dbReference type="Pfam" id="PF01144">
    <property type="entry name" value="CoA_trans"/>
    <property type="match status" value="1"/>
</dbReference>
<dbReference type="Gene3D" id="3.30.30.40">
    <property type="match status" value="1"/>
</dbReference>
<dbReference type="PANTHER" id="PTHR43293:SF3">
    <property type="entry name" value="CHOLESTEROL RING-CLEAVING HYDROLASE IPDB SUBUNIT"/>
    <property type="match status" value="1"/>
</dbReference>
<keyword evidence="2" id="KW-1185">Reference proteome</keyword>
<dbReference type="EMBL" id="RDRB01000011">
    <property type="protein sequence ID" value="ROT97809.1"/>
    <property type="molecule type" value="Genomic_DNA"/>
</dbReference>
<dbReference type="GO" id="GO:0008410">
    <property type="term" value="F:CoA-transferase activity"/>
    <property type="evidence" value="ECO:0007669"/>
    <property type="project" value="InterPro"/>
</dbReference>
<dbReference type="AlphaFoldDB" id="A0A3N2QRK1"/>
<dbReference type="SMART" id="SM00882">
    <property type="entry name" value="CoA_trans"/>
    <property type="match status" value="1"/>
</dbReference>
<sequence length="283" mass="30051">MVRDHVRPGQTLFLGGFGHAVPFALGQEIVRQGIGGLTLCRSGADILFDQMIAAGVVRRVIFGYVGNPGVGLGHAFRRAVAAGTLELEEWTNFAMILRLHAGRLGVPFLPARILGIGDQTPATAAAARIACPYTGTELTAIPALVPDVALIHAQQADDEGNVQLWGVDGDTVEGALASERILVTVERIVPAATLRAAPERTRLPAHRVTAVAEVPWGAHPSWVDGAYGRDDAHYRDYDAVSRDPATLDRWLDDWVRSGGGARCTDLLTDDDLAALRTALGGAS</sequence>
<dbReference type="PANTHER" id="PTHR43293">
    <property type="entry name" value="ACETATE COA-TRANSFERASE YDIF"/>
    <property type="match status" value="1"/>
</dbReference>
<comment type="caution">
    <text evidence="1">The sequence shown here is derived from an EMBL/GenBank/DDBJ whole genome shotgun (WGS) entry which is preliminary data.</text>
</comment>
<protein>
    <submittedName>
        <fullName evidence="1">CoA transferase subunit A</fullName>
    </submittedName>
</protein>
<proteinExistence type="predicted"/>
<dbReference type="Proteomes" id="UP000268016">
    <property type="component" value="Unassembled WGS sequence"/>
</dbReference>
<gene>
    <name evidence="1" type="ORF">EAT49_18590</name>
</gene>
<evidence type="ECO:0000313" key="2">
    <source>
        <dbReference type="Proteomes" id="UP000268016"/>
    </source>
</evidence>
<dbReference type="SUPFAM" id="SSF100950">
    <property type="entry name" value="NagB/RpiA/CoA transferase-like"/>
    <property type="match status" value="1"/>
</dbReference>
<dbReference type="Gene3D" id="3.40.1080.10">
    <property type="entry name" value="Glutaconate Coenzyme A-transferase"/>
    <property type="match status" value="1"/>
</dbReference>
<name>A0A3N2QRK1_9RHOB</name>
<keyword evidence="1" id="KW-0808">Transferase</keyword>
<organism evidence="1 2">
    <name type="scientific">Histidinibacterium lentulum</name>
    <dbReference type="NCBI Taxonomy" id="2480588"/>
    <lineage>
        <taxon>Bacteria</taxon>
        <taxon>Pseudomonadati</taxon>
        <taxon>Pseudomonadota</taxon>
        <taxon>Alphaproteobacteria</taxon>
        <taxon>Rhodobacterales</taxon>
        <taxon>Paracoccaceae</taxon>
        <taxon>Histidinibacterium</taxon>
    </lineage>
</organism>
<evidence type="ECO:0000313" key="1">
    <source>
        <dbReference type="EMBL" id="ROT97809.1"/>
    </source>
</evidence>
<dbReference type="OrthoDB" id="9777193at2"/>
<dbReference type="InterPro" id="IPR004165">
    <property type="entry name" value="CoA_trans_fam_I"/>
</dbReference>
<accession>A0A3N2QRK1</accession>